<keyword evidence="3" id="KW-0378">Hydrolase</keyword>
<evidence type="ECO:0000313" key="6">
    <source>
        <dbReference type="EMBL" id="GER89298.1"/>
    </source>
</evidence>
<comment type="similarity">
    <text evidence="4">Belongs to the HepT RNase toxin family.</text>
</comment>
<name>A0A5J4KHQ9_9CHLR</name>
<dbReference type="Gene3D" id="3.30.460.10">
    <property type="entry name" value="Beta Polymerase, domain 2"/>
    <property type="match status" value="1"/>
</dbReference>
<sequence>MNLFEKQSRLNQFFAQSPVNAAYLAGALSNRATFGQLSDVDIAVLLMDQIKADQFLDYQLYFLSELAKRLESDTIDVVILNQASLLLKLQVIKYGQIVFSRNEKQRVTFETRAVMDYLDFKKFDEIQNQALGRRLHGNRLPIDKGLVQAFLQQLRTAITILEETGQQPREIFTADYHYYGLAERYLQLAIEACLSICSTLIAAFGLRRAEGYHELLSIVAGQQLIPRPLSYRLGGISECTRSARP</sequence>
<dbReference type="PANTHER" id="PTHR43852:SF3">
    <property type="entry name" value="NUCLEOTIDYLTRANSFERASE"/>
    <property type="match status" value="1"/>
</dbReference>
<keyword evidence="2" id="KW-0540">Nuclease</keyword>
<evidence type="ECO:0000256" key="3">
    <source>
        <dbReference type="ARBA" id="ARBA00022801"/>
    </source>
</evidence>
<dbReference type="GO" id="GO:0004540">
    <property type="term" value="F:RNA nuclease activity"/>
    <property type="evidence" value="ECO:0007669"/>
    <property type="project" value="InterPro"/>
</dbReference>
<dbReference type="SUPFAM" id="SSF81301">
    <property type="entry name" value="Nucleotidyltransferase"/>
    <property type="match status" value="1"/>
</dbReference>
<organism evidence="6 7">
    <name type="scientific">Dictyobacter vulcani</name>
    <dbReference type="NCBI Taxonomy" id="2607529"/>
    <lineage>
        <taxon>Bacteria</taxon>
        <taxon>Bacillati</taxon>
        <taxon>Chloroflexota</taxon>
        <taxon>Ktedonobacteria</taxon>
        <taxon>Ktedonobacterales</taxon>
        <taxon>Dictyobacteraceae</taxon>
        <taxon>Dictyobacter</taxon>
    </lineage>
</organism>
<dbReference type="PANTHER" id="PTHR43852">
    <property type="entry name" value="NUCLEOTIDYLTRANSFERASE"/>
    <property type="match status" value="1"/>
</dbReference>
<gene>
    <name evidence="6" type="ORF">KDW_34600</name>
</gene>
<evidence type="ECO:0000256" key="4">
    <source>
        <dbReference type="ARBA" id="ARBA00024207"/>
    </source>
</evidence>
<dbReference type="Pfam" id="PF01934">
    <property type="entry name" value="HepT-like"/>
    <property type="match status" value="1"/>
</dbReference>
<evidence type="ECO:0000313" key="7">
    <source>
        <dbReference type="Proteomes" id="UP000326912"/>
    </source>
</evidence>
<feature type="domain" description="Polymerase beta nucleotidyltransferase" evidence="5">
    <location>
        <begin position="11"/>
        <end position="103"/>
    </location>
</feature>
<dbReference type="Proteomes" id="UP000326912">
    <property type="component" value="Unassembled WGS sequence"/>
</dbReference>
<dbReference type="InterPro" id="IPR041633">
    <property type="entry name" value="Polbeta"/>
</dbReference>
<dbReference type="NCBIfam" id="NF047752">
    <property type="entry name" value="MntA_antitoxin"/>
    <property type="match status" value="1"/>
</dbReference>
<accession>A0A5J4KHQ9</accession>
<dbReference type="CDD" id="cd05403">
    <property type="entry name" value="NT_KNTase_like"/>
    <property type="match status" value="1"/>
</dbReference>
<dbReference type="InterPro" id="IPR008201">
    <property type="entry name" value="HepT-like"/>
</dbReference>
<evidence type="ECO:0000256" key="1">
    <source>
        <dbReference type="ARBA" id="ARBA00022649"/>
    </source>
</evidence>
<keyword evidence="7" id="KW-1185">Reference proteome</keyword>
<dbReference type="InterPro" id="IPR043519">
    <property type="entry name" value="NT_sf"/>
</dbReference>
<protein>
    <recommendedName>
        <fullName evidence="5">Polymerase beta nucleotidyltransferase domain-containing protein</fullName>
    </recommendedName>
</protein>
<dbReference type="InterPro" id="IPR037038">
    <property type="entry name" value="HepT-like_sf"/>
</dbReference>
<comment type="caution">
    <text evidence="6">The sequence shown here is derived from an EMBL/GenBank/DDBJ whole genome shotgun (WGS) entry which is preliminary data.</text>
</comment>
<dbReference type="GO" id="GO:0110001">
    <property type="term" value="C:toxin-antitoxin complex"/>
    <property type="evidence" value="ECO:0007669"/>
    <property type="project" value="InterPro"/>
</dbReference>
<dbReference type="InterPro" id="IPR052930">
    <property type="entry name" value="TA_antitoxin_MntA"/>
</dbReference>
<proteinExistence type="inferred from homology"/>
<dbReference type="RefSeq" id="WP_151757073.1">
    <property type="nucleotide sequence ID" value="NZ_BKZW01000001.1"/>
</dbReference>
<evidence type="ECO:0000256" key="2">
    <source>
        <dbReference type="ARBA" id="ARBA00022722"/>
    </source>
</evidence>
<keyword evidence="1" id="KW-1277">Toxin-antitoxin system</keyword>
<dbReference type="GO" id="GO:0016787">
    <property type="term" value="F:hydrolase activity"/>
    <property type="evidence" value="ECO:0007669"/>
    <property type="project" value="UniProtKB-KW"/>
</dbReference>
<dbReference type="AlphaFoldDB" id="A0A5J4KHQ9"/>
<dbReference type="Pfam" id="PF18765">
    <property type="entry name" value="Polbeta"/>
    <property type="match status" value="1"/>
</dbReference>
<dbReference type="Gene3D" id="1.20.120.580">
    <property type="entry name" value="bsu32300-like"/>
    <property type="match status" value="1"/>
</dbReference>
<dbReference type="EMBL" id="BKZW01000001">
    <property type="protein sequence ID" value="GER89298.1"/>
    <property type="molecule type" value="Genomic_DNA"/>
</dbReference>
<reference evidence="6 7" key="1">
    <citation type="submission" date="2019-10" db="EMBL/GenBank/DDBJ databases">
        <title>Dictyobacter vulcani sp. nov., within the class Ktedonobacteria, isolated from soil of volcanic Mt. Zao.</title>
        <authorList>
            <person name="Zheng Y."/>
            <person name="Wang C.M."/>
            <person name="Sakai Y."/>
            <person name="Abe K."/>
            <person name="Yokota A."/>
            <person name="Yabe S."/>
        </authorList>
    </citation>
    <scope>NUCLEOTIDE SEQUENCE [LARGE SCALE GENOMIC DNA]</scope>
    <source>
        <strain evidence="6 7">W12</strain>
    </source>
</reference>
<evidence type="ECO:0000259" key="5">
    <source>
        <dbReference type="Pfam" id="PF18765"/>
    </source>
</evidence>